<dbReference type="PANTHER" id="PTHR43841">
    <property type="entry name" value="3-HYDROXYACYL-THIOESTER DEHYDRATASE HTDX-RELATED"/>
    <property type="match status" value="1"/>
</dbReference>
<feature type="domain" description="MaoC-like" evidence="1">
    <location>
        <begin position="178"/>
        <end position="253"/>
    </location>
</feature>
<dbReference type="GO" id="GO:0004312">
    <property type="term" value="F:fatty acid synthase activity"/>
    <property type="evidence" value="ECO:0007669"/>
    <property type="project" value="InterPro"/>
</dbReference>
<dbReference type="InterPro" id="IPR003965">
    <property type="entry name" value="Fatty_acid_synthase"/>
</dbReference>
<dbReference type="InterPro" id="IPR002539">
    <property type="entry name" value="MaoC-like_dom"/>
</dbReference>
<protein>
    <recommendedName>
        <fullName evidence="4">MaoC-like domain-containing protein</fullName>
    </recommendedName>
</protein>
<dbReference type="InterPro" id="IPR039569">
    <property type="entry name" value="FAS1-like_DH_region"/>
</dbReference>
<dbReference type="SUPFAM" id="SSF54637">
    <property type="entry name" value="Thioesterase/thiol ester dehydrase-isomerase"/>
    <property type="match status" value="2"/>
</dbReference>
<dbReference type="InterPro" id="IPR029069">
    <property type="entry name" value="HotDog_dom_sf"/>
</dbReference>
<evidence type="ECO:0008006" key="4">
    <source>
        <dbReference type="Google" id="ProtNLM"/>
    </source>
</evidence>
<dbReference type="PANTHER" id="PTHR43841:SF3">
    <property type="entry name" value="(3R)-HYDROXYACYL-ACP DEHYDRATASE SUBUNIT HADB"/>
    <property type="match status" value="1"/>
</dbReference>
<dbReference type="GO" id="GO:0005835">
    <property type="term" value="C:fatty acid synthase complex"/>
    <property type="evidence" value="ECO:0007669"/>
    <property type="project" value="InterPro"/>
</dbReference>
<evidence type="ECO:0000313" key="3">
    <source>
        <dbReference type="EMBL" id="VAW05962.1"/>
    </source>
</evidence>
<dbReference type="GO" id="GO:0006633">
    <property type="term" value="P:fatty acid biosynthetic process"/>
    <property type="evidence" value="ECO:0007669"/>
    <property type="project" value="InterPro"/>
</dbReference>
<name>A0A3B0SUH8_9ZZZZ</name>
<dbReference type="PRINTS" id="PR01483">
    <property type="entry name" value="FASYNTHASE"/>
</dbReference>
<dbReference type="AlphaFoldDB" id="A0A3B0SUH8"/>
<proteinExistence type="predicted"/>
<evidence type="ECO:0000259" key="2">
    <source>
        <dbReference type="Pfam" id="PF13452"/>
    </source>
</evidence>
<accession>A0A3B0SUH8</accession>
<reference evidence="3" key="1">
    <citation type="submission" date="2018-06" db="EMBL/GenBank/DDBJ databases">
        <authorList>
            <person name="Zhirakovskaya E."/>
        </authorList>
    </citation>
    <scope>NUCLEOTIDE SEQUENCE</scope>
</reference>
<organism evidence="3">
    <name type="scientific">hydrothermal vent metagenome</name>
    <dbReference type="NCBI Taxonomy" id="652676"/>
    <lineage>
        <taxon>unclassified sequences</taxon>
        <taxon>metagenomes</taxon>
        <taxon>ecological metagenomes</taxon>
    </lineage>
</organism>
<dbReference type="Pfam" id="PF13452">
    <property type="entry name" value="FAS1_DH_region"/>
    <property type="match status" value="1"/>
</dbReference>
<evidence type="ECO:0000259" key="1">
    <source>
        <dbReference type="Pfam" id="PF01575"/>
    </source>
</evidence>
<gene>
    <name evidence="3" type="ORF">MNBD_ACTINO02-1796</name>
</gene>
<feature type="domain" description="FAS1-like dehydratase" evidence="2">
    <location>
        <begin position="8"/>
        <end position="116"/>
    </location>
</feature>
<dbReference type="Gene3D" id="3.10.129.10">
    <property type="entry name" value="Hotdog Thioesterase"/>
    <property type="match status" value="2"/>
</dbReference>
<dbReference type="Pfam" id="PF01575">
    <property type="entry name" value="MaoC_dehydratas"/>
    <property type="match status" value="1"/>
</dbReference>
<dbReference type="EMBL" id="UOEK01000331">
    <property type="protein sequence ID" value="VAW05962.1"/>
    <property type="molecule type" value="Genomic_DNA"/>
</dbReference>
<sequence length="285" mass="29686">MPLSNVEGRSYGPQTIHLTETLSRQFVAATGDDESRWVDAAPPSFAAALLFGIAPEFLADPDVRPFTKVLVHSDQRFTWSGPLSHGSVWTVTATVTSVRSRGAMNFVTLNADAVGDNGSLLSSTSVFLMGDEPGTGDIDERTEPPILKHAQIESVSAVRLQEGSIIGPVAKSVDRLGLVKYAAVSGDFNPVHLDHDSAVASGLAGVVVHGLLMSAWMLQTAVAGTSGDAPARSARLRFKSPLFPAQQAVITGSAKTTADGLAVSLTTSHDDVTLVTATVTIAPGG</sequence>